<evidence type="ECO:0000313" key="7">
    <source>
        <dbReference type="EMBL" id="CAI8732387.1"/>
    </source>
</evidence>
<proteinExistence type="predicted"/>
<feature type="signal peptide" evidence="5">
    <location>
        <begin position="1"/>
        <end position="22"/>
    </location>
</feature>
<keyword evidence="3 4" id="KW-0408">Iron</keyword>
<keyword evidence="2 4" id="KW-0479">Metal-binding</keyword>
<protein>
    <submittedName>
        <fullName evidence="7">Cytochrome c oxidase, subunit II</fullName>
    </submittedName>
</protein>
<evidence type="ECO:0000256" key="5">
    <source>
        <dbReference type="SAM" id="SignalP"/>
    </source>
</evidence>
<evidence type="ECO:0000256" key="3">
    <source>
        <dbReference type="ARBA" id="ARBA00023004"/>
    </source>
</evidence>
<dbReference type="EMBL" id="OX458333">
    <property type="protein sequence ID" value="CAI8732387.1"/>
    <property type="molecule type" value="Genomic_DNA"/>
</dbReference>
<evidence type="ECO:0000256" key="4">
    <source>
        <dbReference type="PROSITE-ProRule" id="PRU00433"/>
    </source>
</evidence>
<dbReference type="Gene3D" id="2.60.40.420">
    <property type="entry name" value="Cupredoxins - blue copper proteins"/>
    <property type="match status" value="1"/>
</dbReference>
<evidence type="ECO:0000256" key="1">
    <source>
        <dbReference type="ARBA" id="ARBA00022617"/>
    </source>
</evidence>
<keyword evidence="1 4" id="KW-0349">Heme</keyword>
<dbReference type="InterPro" id="IPR009056">
    <property type="entry name" value="Cyt_c-like_dom"/>
</dbReference>
<feature type="domain" description="Cytochrome c" evidence="6">
    <location>
        <begin position="28"/>
        <end position="118"/>
    </location>
</feature>
<dbReference type="Pfam" id="PF00034">
    <property type="entry name" value="Cytochrom_C"/>
    <property type="match status" value="1"/>
</dbReference>
<accession>A0ABM9HWI0</accession>
<dbReference type="Proteomes" id="UP001162030">
    <property type="component" value="Chromosome"/>
</dbReference>
<evidence type="ECO:0000259" key="6">
    <source>
        <dbReference type="PROSITE" id="PS51007"/>
    </source>
</evidence>
<keyword evidence="5" id="KW-0732">Signal</keyword>
<dbReference type="InterPro" id="IPR036909">
    <property type="entry name" value="Cyt_c-like_dom_sf"/>
</dbReference>
<reference evidence="7 8" key="1">
    <citation type="submission" date="2023-03" db="EMBL/GenBank/DDBJ databases">
        <authorList>
            <person name="Pearce D."/>
        </authorList>
    </citation>
    <scope>NUCLEOTIDE SEQUENCE [LARGE SCALE GENOMIC DNA]</scope>
    <source>
        <strain evidence="7">Msz</strain>
    </source>
</reference>
<sequence>MKPSMLKYLVPFAMCLAAQSIAAPPAAQLERAGYRVFIERCGVCHAVRGTDADGVLGPDLTHLMSRRYIGAGVLPNTVGNLGGWIADAQTHKPGCFMPTMDLTGPELQAVLAYLQTLR</sequence>
<dbReference type="PROSITE" id="PS51007">
    <property type="entry name" value="CYTC"/>
    <property type="match status" value="1"/>
</dbReference>
<feature type="chain" id="PRO_5046215693" evidence="5">
    <location>
        <begin position="23"/>
        <end position="118"/>
    </location>
</feature>
<dbReference type="SUPFAM" id="SSF46626">
    <property type="entry name" value="Cytochrome c"/>
    <property type="match status" value="1"/>
</dbReference>
<keyword evidence="8" id="KW-1185">Reference proteome</keyword>
<dbReference type="InterPro" id="IPR008972">
    <property type="entry name" value="Cupredoxin"/>
</dbReference>
<evidence type="ECO:0000256" key="2">
    <source>
        <dbReference type="ARBA" id="ARBA00022723"/>
    </source>
</evidence>
<evidence type="ECO:0000313" key="8">
    <source>
        <dbReference type="Proteomes" id="UP001162030"/>
    </source>
</evidence>
<organism evidence="7 8">
    <name type="scientific">Methylocaldum szegediense</name>
    <dbReference type="NCBI Taxonomy" id="73780"/>
    <lineage>
        <taxon>Bacteria</taxon>
        <taxon>Pseudomonadati</taxon>
        <taxon>Pseudomonadota</taxon>
        <taxon>Gammaproteobacteria</taxon>
        <taxon>Methylococcales</taxon>
        <taxon>Methylococcaceae</taxon>
        <taxon>Methylocaldum</taxon>
    </lineage>
</organism>
<gene>
    <name evidence="7" type="ORF">MSZNOR_0305</name>
</gene>
<name>A0ABM9HWI0_9GAMM</name>